<sequence length="107" mass="12663">MKTLRILLKDCTVVEKQVPTKIEEVVSIYDLGLTVMSEKERLYAAVQLSPTDMRYNEFKKYRIAWLKDIVELETLYEEVCYAYHNEPLAEVMERKDDFFKLYGGGRI</sequence>
<evidence type="ECO:0000313" key="2">
    <source>
        <dbReference type="Proteomes" id="UP000221160"/>
    </source>
</evidence>
<reference evidence="1 2" key="1">
    <citation type="submission" date="2016-04" db="EMBL/GenBank/DDBJ databases">
        <authorList>
            <person name="Julius N."/>
            <person name="Cornell J."/>
            <person name="Berluti C."/>
            <person name="Schuhmacher Z."/>
            <person name="Giessler C."/>
            <person name="Himelright M."/>
            <person name="Boyd C."/>
            <person name="Nguyen J."/>
            <person name="Desmarais A."/>
            <person name="Gilliam B."/>
            <person name="Sutterfield B."/>
            <person name="Heatherly C."/>
            <person name="Del Gallo E."/>
            <person name="Nguyen B."/>
            <person name="Parada J."/>
            <person name="Tukruni M."/>
            <person name="Carson R."/>
            <person name="Temple L."/>
        </authorList>
    </citation>
    <scope>NUCLEOTIDE SEQUENCE [LARGE SCALE GENOMIC DNA]</scope>
</reference>
<protein>
    <submittedName>
        <fullName evidence="1">Uncharacterized protein</fullName>
    </submittedName>
</protein>
<accession>A0A173H359</accession>
<gene>
    <name evidence="1" type="ORF">SMUDGE_281</name>
</gene>
<proteinExistence type="predicted"/>
<organism evidence="1 2">
    <name type="scientific">Bacillus phage Smudge</name>
    <dbReference type="NCBI Taxonomy" id="1852566"/>
    <lineage>
        <taxon>Viruses</taxon>
        <taxon>Duplodnaviria</taxon>
        <taxon>Heunggongvirae</taxon>
        <taxon>Uroviricota</taxon>
        <taxon>Caudoviricetes</taxon>
        <taxon>Herelleviridae</taxon>
        <taxon>Bastillevirinae</taxon>
        <taxon>Wphvirus</taxon>
        <taxon>Wphvirus megatron</taxon>
    </lineage>
</organism>
<dbReference type="Proteomes" id="UP000221160">
    <property type="component" value="Segment"/>
</dbReference>
<evidence type="ECO:0000313" key="1">
    <source>
        <dbReference type="EMBL" id="ANI24900.1"/>
    </source>
</evidence>
<dbReference type="EMBL" id="KX156152">
    <property type="protein sequence ID" value="ANI24900.1"/>
    <property type="molecule type" value="Genomic_DNA"/>
</dbReference>
<name>A0A173H359_9CAUD</name>